<dbReference type="PaxDb" id="55529-EKX47678"/>
<evidence type="ECO:0000313" key="5">
    <source>
        <dbReference type="Proteomes" id="UP000011087"/>
    </source>
</evidence>
<sequence length="256" mass="28103">MASSLNAKQERQILKLMQGGCSNLDIMNHPSTEDIEVTLEQLQRMRELSGLEDEEGKSRRGRRGEEPEATRVSEVETSLVHRAPPKVYAKIHYKDEEGPLVLKRERSIAASSSARYTSSFLMSFSQQLGPLQGMHTLVGVGLYFIVLYLLLLLCAHLVLALASWILSHKLLSLFLTASCCYAYAVQVNGEPLTLSEATRDKVRSSLLLLVAMACERSAKMLAVARVMLQGGDEGKPVASSLRQASERSSEAAHAAS</sequence>
<feature type="region of interest" description="Disordered" evidence="1">
    <location>
        <begin position="47"/>
        <end position="75"/>
    </location>
</feature>
<evidence type="ECO:0000256" key="1">
    <source>
        <dbReference type="SAM" id="MobiDB-lite"/>
    </source>
</evidence>
<dbReference type="GeneID" id="17304294"/>
<reference evidence="5" key="2">
    <citation type="submission" date="2012-11" db="EMBL/GenBank/DDBJ databases">
        <authorList>
            <person name="Kuo A."/>
            <person name="Curtis B.A."/>
            <person name="Tanifuji G."/>
            <person name="Burki F."/>
            <person name="Gruber A."/>
            <person name="Irimia M."/>
            <person name="Maruyama S."/>
            <person name="Arias M.C."/>
            <person name="Ball S.G."/>
            <person name="Gile G.H."/>
            <person name="Hirakawa Y."/>
            <person name="Hopkins J.F."/>
            <person name="Rensing S.A."/>
            <person name="Schmutz J."/>
            <person name="Symeonidi A."/>
            <person name="Elias M."/>
            <person name="Eveleigh R.J."/>
            <person name="Herman E.K."/>
            <person name="Klute M.J."/>
            <person name="Nakayama T."/>
            <person name="Obornik M."/>
            <person name="Reyes-Prieto A."/>
            <person name="Armbrust E.V."/>
            <person name="Aves S.J."/>
            <person name="Beiko R.G."/>
            <person name="Coutinho P."/>
            <person name="Dacks J.B."/>
            <person name="Durnford D.G."/>
            <person name="Fast N.M."/>
            <person name="Green B.R."/>
            <person name="Grisdale C."/>
            <person name="Hempe F."/>
            <person name="Henrissat B."/>
            <person name="Hoppner M.P."/>
            <person name="Ishida K.-I."/>
            <person name="Kim E."/>
            <person name="Koreny L."/>
            <person name="Kroth P.G."/>
            <person name="Liu Y."/>
            <person name="Malik S.-B."/>
            <person name="Maier U.G."/>
            <person name="McRose D."/>
            <person name="Mock T."/>
            <person name="Neilson J.A."/>
            <person name="Onodera N.T."/>
            <person name="Poole A.M."/>
            <person name="Pritham E.J."/>
            <person name="Richards T.A."/>
            <person name="Rocap G."/>
            <person name="Roy S.W."/>
            <person name="Sarai C."/>
            <person name="Schaack S."/>
            <person name="Shirato S."/>
            <person name="Slamovits C.H."/>
            <person name="Spencer D.F."/>
            <person name="Suzuki S."/>
            <person name="Worden A.Z."/>
            <person name="Zauner S."/>
            <person name="Barry K."/>
            <person name="Bell C."/>
            <person name="Bharti A.K."/>
            <person name="Crow J.A."/>
            <person name="Grimwood J."/>
            <person name="Kramer R."/>
            <person name="Lindquist E."/>
            <person name="Lucas S."/>
            <person name="Salamov A."/>
            <person name="McFadden G.I."/>
            <person name="Lane C.E."/>
            <person name="Keeling P.J."/>
            <person name="Gray M.W."/>
            <person name="Grigoriev I.V."/>
            <person name="Archibald J.M."/>
        </authorList>
    </citation>
    <scope>NUCLEOTIDE SEQUENCE</scope>
    <source>
        <strain evidence="5">CCMP2712</strain>
    </source>
</reference>
<dbReference type="Proteomes" id="UP000011087">
    <property type="component" value="Unassembled WGS sequence"/>
</dbReference>
<dbReference type="KEGG" id="gtt:GUITHDRAFT_106666"/>
<reference evidence="3 5" key="1">
    <citation type="journal article" date="2012" name="Nature">
        <title>Algal genomes reveal evolutionary mosaicism and the fate of nucleomorphs.</title>
        <authorList>
            <consortium name="DOE Joint Genome Institute"/>
            <person name="Curtis B.A."/>
            <person name="Tanifuji G."/>
            <person name="Burki F."/>
            <person name="Gruber A."/>
            <person name="Irimia M."/>
            <person name="Maruyama S."/>
            <person name="Arias M.C."/>
            <person name="Ball S.G."/>
            <person name="Gile G.H."/>
            <person name="Hirakawa Y."/>
            <person name="Hopkins J.F."/>
            <person name="Kuo A."/>
            <person name="Rensing S.A."/>
            <person name="Schmutz J."/>
            <person name="Symeonidi A."/>
            <person name="Elias M."/>
            <person name="Eveleigh R.J."/>
            <person name="Herman E.K."/>
            <person name="Klute M.J."/>
            <person name="Nakayama T."/>
            <person name="Obornik M."/>
            <person name="Reyes-Prieto A."/>
            <person name="Armbrust E.V."/>
            <person name="Aves S.J."/>
            <person name="Beiko R.G."/>
            <person name="Coutinho P."/>
            <person name="Dacks J.B."/>
            <person name="Durnford D.G."/>
            <person name="Fast N.M."/>
            <person name="Green B.R."/>
            <person name="Grisdale C.J."/>
            <person name="Hempel F."/>
            <person name="Henrissat B."/>
            <person name="Hoppner M.P."/>
            <person name="Ishida K."/>
            <person name="Kim E."/>
            <person name="Koreny L."/>
            <person name="Kroth P.G."/>
            <person name="Liu Y."/>
            <person name="Malik S.B."/>
            <person name="Maier U.G."/>
            <person name="McRose D."/>
            <person name="Mock T."/>
            <person name="Neilson J.A."/>
            <person name="Onodera N.T."/>
            <person name="Poole A.M."/>
            <person name="Pritham E.J."/>
            <person name="Richards T.A."/>
            <person name="Rocap G."/>
            <person name="Roy S.W."/>
            <person name="Sarai C."/>
            <person name="Schaack S."/>
            <person name="Shirato S."/>
            <person name="Slamovits C.H."/>
            <person name="Spencer D.F."/>
            <person name="Suzuki S."/>
            <person name="Worden A.Z."/>
            <person name="Zauner S."/>
            <person name="Barry K."/>
            <person name="Bell C."/>
            <person name="Bharti A.K."/>
            <person name="Crow J.A."/>
            <person name="Grimwood J."/>
            <person name="Kramer R."/>
            <person name="Lindquist E."/>
            <person name="Lucas S."/>
            <person name="Salamov A."/>
            <person name="McFadden G.I."/>
            <person name="Lane C.E."/>
            <person name="Keeling P.J."/>
            <person name="Gray M.W."/>
            <person name="Grigoriev I.V."/>
            <person name="Archibald J.M."/>
        </authorList>
    </citation>
    <scope>NUCLEOTIDE SEQUENCE</scope>
    <source>
        <strain evidence="3 5">CCMP2712</strain>
    </source>
</reference>
<gene>
    <name evidence="3" type="ORF">GUITHDRAFT_106666</name>
</gene>
<evidence type="ECO:0000313" key="3">
    <source>
        <dbReference type="EMBL" id="EKX47678.1"/>
    </source>
</evidence>
<evidence type="ECO:0008006" key="6">
    <source>
        <dbReference type="Google" id="ProtNLM"/>
    </source>
</evidence>
<dbReference type="EMBL" id="JH992989">
    <property type="protein sequence ID" value="EKX47678.1"/>
    <property type="molecule type" value="Genomic_DNA"/>
</dbReference>
<evidence type="ECO:0000313" key="4">
    <source>
        <dbReference type="EnsemblProtists" id="EKX47678"/>
    </source>
</evidence>
<reference evidence="4" key="3">
    <citation type="submission" date="2016-03" db="UniProtKB">
        <authorList>
            <consortium name="EnsemblProtists"/>
        </authorList>
    </citation>
    <scope>IDENTIFICATION</scope>
</reference>
<dbReference type="RefSeq" id="XP_005834658.1">
    <property type="nucleotide sequence ID" value="XM_005834601.1"/>
</dbReference>
<keyword evidence="5" id="KW-1185">Reference proteome</keyword>
<keyword evidence="2" id="KW-0812">Transmembrane</keyword>
<dbReference type="HOGENOM" id="CLU_1087559_0_0_1"/>
<feature type="region of interest" description="Disordered" evidence="1">
    <location>
        <begin position="233"/>
        <end position="256"/>
    </location>
</feature>
<dbReference type="AlphaFoldDB" id="L1JGM5"/>
<protein>
    <recommendedName>
        <fullName evidence="6">Transmembrane protein</fullName>
    </recommendedName>
</protein>
<accession>L1JGM5</accession>
<dbReference type="EnsemblProtists" id="EKX47678">
    <property type="protein sequence ID" value="EKX47678"/>
    <property type="gene ID" value="GUITHDRAFT_106666"/>
</dbReference>
<keyword evidence="2" id="KW-1133">Transmembrane helix</keyword>
<proteinExistence type="predicted"/>
<organism evidence="3">
    <name type="scientific">Guillardia theta (strain CCMP2712)</name>
    <name type="common">Cryptophyte</name>
    <dbReference type="NCBI Taxonomy" id="905079"/>
    <lineage>
        <taxon>Eukaryota</taxon>
        <taxon>Cryptophyceae</taxon>
        <taxon>Pyrenomonadales</taxon>
        <taxon>Geminigeraceae</taxon>
        <taxon>Guillardia</taxon>
    </lineage>
</organism>
<feature type="compositionally biased region" description="Basic and acidic residues" evidence="1">
    <location>
        <begin position="63"/>
        <end position="74"/>
    </location>
</feature>
<feature type="transmembrane region" description="Helical" evidence="2">
    <location>
        <begin position="140"/>
        <end position="166"/>
    </location>
</feature>
<evidence type="ECO:0000256" key="2">
    <source>
        <dbReference type="SAM" id="Phobius"/>
    </source>
</evidence>
<name>L1JGM5_GUITC</name>
<keyword evidence="2" id="KW-0472">Membrane</keyword>